<proteinExistence type="predicted"/>
<protein>
    <submittedName>
        <fullName evidence="6">Endonuclease III</fullName>
        <ecNumber evidence="6">4.2.99.18</ecNumber>
    </submittedName>
</protein>
<keyword evidence="2" id="KW-0479">Metal-binding</keyword>
<accession>A0A0B8NVC9</accession>
<comment type="caution">
    <text evidence="6">The sequence shown here is derived from an EMBL/GenBank/DDBJ whole genome shotgun (WGS) entry which is preliminary data.</text>
</comment>
<dbReference type="SUPFAM" id="SSF48150">
    <property type="entry name" value="DNA-glycosylase"/>
    <property type="match status" value="1"/>
</dbReference>
<organism evidence="6 7">
    <name type="scientific">Vibrio ishigakensis</name>
    <dbReference type="NCBI Taxonomy" id="1481914"/>
    <lineage>
        <taxon>Bacteria</taxon>
        <taxon>Pseudomonadati</taxon>
        <taxon>Pseudomonadota</taxon>
        <taxon>Gammaproteobacteria</taxon>
        <taxon>Vibrionales</taxon>
        <taxon>Vibrionaceae</taxon>
        <taxon>Vibrio</taxon>
    </lineage>
</organism>
<dbReference type="RefSeq" id="WP_261837077.1">
    <property type="nucleotide sequence ID" value="NZ_AP024882.1"/>
</dbReference>
<dbReference type="GO" id="GO:0046872">
    <property type="term" value="F:metal ion binding"/>
    <property type="evidence" value="ECO:0007669"/>
    <property type="project" value="UniProtKB-KW"/>
</dbReference>
<dbReference type="Gene3D" id="1.10.340.30">
    <property type="entry name" value="Hypothetical protein, domain 2"/>
    <property type="match status" value="1"/>
</dbReference>
<dbReference type="GO" id="GO:0140078">
    <property type="term" value="F:class I DNA-(apurinic or apyrimidinic site) endonuclease activity"/>
    <property type="evidence" value="ECO:0007669"/>
    <property type="project" value="UniProtKB-EC"/>
</dbReference>
<dbReference type="PIRSF" id="PIRSF001435">
    <property type="entry name" value="Nth"/>
    <property type="match status" value="1"/>
</dbReference>
<keyword evidence="4" id="KW-0411">Iron-sulfur</keyword>
<keyword evidence="7" id="KW-1185">Reference proteome</keyword>
<dbReference type="SMART" id="SM00478">
    <property type="entry name" value="ENDO3c"/>
    <property type="match status" value="1"/>
</dbReference>
<keyword evidence="1" id="KW-0004">4Fe-4S</keyword>
<evidence type="ECO:0000256" key="4">
    <source>
        <dbReference type="ARBA" id="ARBA00023014"/>
    </source>
</evidence>
<evidence type="ECO:0000256" key="1">
    <source>
        <dbReference type="ARBA" id="ARBA00022485"/>
    </source>
</evidence>
<dbReference type="EMBL" id="BBRZ01000010">
    <property type="protein sequence ID" value="GAM55078.1"/>
    <property type="molecule type" value="Genomic_DNA"/>
</dbReference>
<evidence type="ECO:0000313" key="6">
    <source>
        <dbReference type="EMBL" id="GAM55078.1"/>
    </source>
</evidence>
<reference evidence="6 7" key="2">
    <citation type="submission" date="2015-01" db="EMBL/GenBank/DDBJ databases">
        <authorList>
            <consortium name="NBRP consortium"/>
            <person name="Sawabe T."/>
            <person name="Meirelles P."/>
            <person name="Feng G."/>
            <person name="Sayaka M."/>
            <person name="Hattori M."/>
            <person name="Ohkuma M."/>
        </authorList>
    </citation>
    <scope>NUCLEOTIDE SEQUENCE [LARGE SCALE GENOMIC DNA]</scope>
    <source>
        <strain evidence="7">JCM 19231</strain>
    </source>
</reference>
<keyword evidence="6" id="KW-0378">Hydrolase</keyword>
<evidence type="ECO:0000259" key="5">
    <source>
        <dbReference type="SMART" id="SM00478"/>
    </source>
</evidence>
<dbReference type="GO" id="GO:0006284">
    <property type="term" value="P:base-excision repair"/>
    <property type="evidence" value="ECO:0007669"/>
    <property type="project" value="InterPro"/>
</dbReference>
<sequence length="219" mass="25213">MSSKVSDNAIIRKVFNDLESHYGYFIWWPSDDAYQIMLGAILVQNTNWNNAQKAIDNLGERLNPRSISAMNLDELAPLIRPSGYYNQKAIKIKALTAWYAQYRFDIELVRAQEFDRLRSELLAIKGVGGETADVILTYAIGKASFVIDAYARRIFSRFGLTVPKSYESFRDMMQQAIASDTKIYAYYHGLMVEHGQRFCKKRPMCEECPLFFECKKLGI</sequence>
<dbReference type="InterPro" id="IPR011257">
    <property type="entry name" value="DNA_glycosylase"/>
</dbReference>
<reference evidence="6 7" key="1">
    <citation type="submission" date="2015-01" db="EMBL/GenBank/DDBJ databases">
        <title>Vibrio sp. C1 JCM 19231 whole genome shotgun sequence.</title>
        <authorList>
            <person name="Sawabe T."/>
            <person name="Meirelles P."/>
            <person name="Feng G."/>
            <person name="Sayaka M."/>
            <person name="Hattori M."/>
            <person name="Ohkuma M."/>
        </authorList>
    </citation>
    <scope>NUCLEOTIDE SEQUENCE [LARGE SCALE GENOMIC DNA]</scope>
    <source>
        <strain evidence="7">JCM 19231</strain>
    </source>
</reference>
<dbReference type="AlphaFoldDB" id="A0A0B8NVC9"/>
<evidence type="ECO:0000313" key="7">
    <source>
        <dbReference type="Proteomes" id="UP000031671"/>
    </source>
</evidence>
<dbReference type="Gene3D" id="1.10.1670.10">
    <property type="entry name" value="Helix-hairpin-Helix base-excision DNA repair enzymes (C-terminal)"/>
    <property type="match status" value="1"/>
</dbReference>
<dbReference type="InterPro" id="IPR023170">
    <property type="entry name" value="HhH_base_excis_C"/>
</dbReference>
<dbReference type="EC" id="4.2.99.18" evidence="6"/>
<name>A0A0B8NVC9_9VIBR</name>
<keyword evidence="6" id="KW-0255">Endonuclease</keyword>
<keyword evidence="3" id="KW-0408">Iron</keyword>
<keyword evidence="6" id="KW-0456">Lyase</keyword>
<evidence type="ECO:0000256" key="2">
    <source>
        <dbReference type="ARBA" id="ARBA00022723"/>
    </source>
</evidence>
<dbReference type="GO" id="GO:0051539">
    <property type="term" value="F:4 iron, 4 sulfur cluster binding"/>
    <property type="evidence" value="ECO:0007669"/>
    <property type="project" value="UniProtKB-KW"/>
</dbReference>
<dbReference type="PANTHER" id="PTHR10359">
    <property type="entry name" value="A/G-SPECIFIC ADENINE GLYCOSYLASE/ENDONUCLEASE III"/>
    <property type="match status" value="1"/>
</dbReference>
<feature type="domain" description="HhH-GPD" evidence="5">
    <location>
        <begin position="42"/>
        <end position="197"/>
    </location>
</feature>
<gene>
    <name evidence="6" type="ORF">JCM19231_1894</name>
</gene>
<dbReference type="PANTHER" id="PTHR10359:SF19">
    <property type="entry name" value="DNA REPAIR GLYCOSYLASE MJ1434-RELATED"/>
    <property type="match status" value="1"/>
</dbReference>
<dbReference type="Proteomes" id="UP000031671">
    <property type="component" value="Unassembled WGS sequence"/>
</dbReference>
<dbReference type="InterPro" id="IPR003265">
    <property type="entry name" value="HhH-GPD_domain"/>
</dbReference>
<evidence type="ECO:0000256" key="3">
    <source>
        <dbReference type="ARBA" id="ARBA00023004"/>
    </source>
</evidence>
<keyword evidence="6" id="KW-0540">Nuclease</keyword>
<dbReference type="Pfam" id="PF00730">
    <property type="entry name" value="HhH-GPD"/>
    <property type="match status" value="1"/>
</dbReference>
<dbReference type="CDD" id="cd00056">
    <property type="entry name" value="ENDO3c"/>
    <property type="match status" value="1"/>
</dbReference>